<dbReference type="SUPFAM" id="SSF54593">
    <property type="entry name" value="Glyoxalase/Bleomycin resistance protein/Dihydroxybiphenyl dioxygenase"/>
    <property type="match status" value="1"/>
</dbReference>
<dbReference type="AlphaFoldDB" id="A0A432LP15"/>
<dbReference type="Pfam" id="PF06983">
    <property type="entry name" value="3-dmu-9_3-mt"/>
    <property type="match status" value="1"/>
</dbReference>
<accession>A0A432LP15</accession>
<reference evidence="2 3" key="1">
    <citation type="submission" date="2018-12" db="EMBL/GenBank/DDBJ databases">
        <title>Dyella dinghuensis sp. nov. DHOA06 and Dyella choica sp. nov. 4M-K27, isolated from forest soil.</title>
        <authorList>
            <person name="Qiu L.-H."/>
            <person name="Gao Z.-H."/>
        </authorList>
    </citation>
    <scope>NUCLEOTIDE SEQUENCE [LARGE SCALE GENOMIC DNA]</scope>
    <source>
        <strain evidence="2 3">DHOA06</strain>
    </source>
</reference>
<dbReference type="PANTHER" id="PTHR33990">
    <property type="entry name" value="PROTEIN YJDN-RELATED"/>
    <property type="match status" value="1"/>
</dbReference>
<name>A0A432LP15_9GAMM</name>
<dbReference type="EMBL" id="RYZR01000008">
    <property type="protein sequence ID" value="RUL61447.1"/>
    <property type="molecule type" value="Genomic_DNA"/>
</dbReference>
<gene>
    <name evidence="2" type="ORF">EKH79_17580</name>
</gene>
<comment type="caution">
    <text evidence="2">The sequence shown here is derived from an EMBL/GenBank/DDBJ whole genome shotgun (WGS) entry which is preliminary data.</text>
</comment>
<evidence type="ECO:0000313" key="2">
    <source>
        <dbReference type="EMBL" id="RUL61447.1"/>
    </source>
</evidence>
<dbReference type="Proteomes" id="UP000267077">
    <property type="component" value="Unassembled WGS sequence"/>
</dbReference>
<dbReference type="CDD" id="cd06588">
    <property type="entry name" value="PhnB_like"/>
    <property type="match status" value="1"/>
</dbReference>
<protein>
    <submittedName>
        <fullName evidence="2">VOC family protein</fullName>
    </submittedName>
</protein>
<dbReference type="PANTHER" id="PTHR33990:SF1">
    <property type="entry name" value="PROTEIN YJDN"/>
    <property type="match status" value="1"/>
</dbReference>
<feature type="domain" description="PhnB-like" evidence="1">
    <location>
        <begin position="3"/>
        <end position="133"/>
    </location>
</feature>
<dbReference type="InterPro" id="IPR028973">
    <property type="entry name" value="PhnB-like"/>
</dbReference>
<organism evidence="2 3">
    <name type="scientific">Dyella dinghuensis</name>
    <dbReference type="NCBI Taxonomy" id="1920169"/>
    <lineage>
        <taxon>Bacteria</taxon>
        <taxon>Pseudomonadati</taxon>
        <taxon>Pseudomonadota</taxon>
        <taxon>Gammaproteobacteria</taxon>
        <taxon>Lysobacterales</taxon>
        <taxon>Rhodanobacteraceae</taxon>
        <taxon>Dyella</taxon>
    </lineage>
</organism>
<dbReference type="Gene3D" id="3.10.180.10">
    <property type="entry name" value="2,3-Dihydroxybiphenyl 1,2-Dioxygenase, domain 1"/>
    <property type="match status" value="1"/>
</dbReference>
<dbReference type="OrthoDB" id="9795306at2"/>
<keyword evidence="3" id="KW-1185">Reference proteome</keyword>
<dbReference type="RefSeq" id="WP_126675158.1">
    <property type="nucleotide sequence ID" value="NZ_RYZR01000008.1"/>
</dbReference>
<evidence type="ECO:0000313" key="3">
    <source>
        <dbReference type="Proteomes" id="UP000267077"/>
    </source>
</evidence>
<dbReference type="InterPro" id="IPR029068">
    <property type="entry name" value="Glyas_Bleomycin-R_OHBP_Dase"/>
</dbReference>
<sequence length="138" mass="15385">MYIQPYLFFRGHCEEAVQYYQKHLGAKVNMLMRYKDMPPDAAGPGADYDGEKIMYGNLTIGDSVIMVSDDCVNPHVQFQGFSLSVSVKDEKEAERVFTALSDGGKVHAPLSKTFFSPCFGMAVDRFGVSWMVIVPGQQ</sequence>
<proteinExistence type="predicted"/>
<evidence type="ECO:0000259" key="1">
    <source>
        <dbReference type="Pfam" id="PF06983"/>
    </source>
</evidence>